<accession>A0AAV3PGH0</accession>
<protein>
    <submittedName>
        <fullName evidence="1">Uncharacterized protein</fullName>
    </submittedName>
</protein>
<dbReference type="AlphaFoldDB" id="A0AAV3PGH0"/>
<evidence type="ECO:0000313" key="1">
    <source>
        <dbReference type="EMBL" id="GAA0150744.1"/>
    </source>
</evidence>
<organism evidence="1 2">
    <name type="scientific">Lithospermum erythrorhizon</name>
    <name type="common">Purple gromwell</name>
    <name type="synonym">Lithospermum officinale var. erythrorhizon</name>
    <dbReference type="NCBI Taxonomy" id="34254"/>
    <lineage>
        <taxon>Eukaryota</taxon>
        <taxon>Viridiplantae</taxon>
        <taxon>Streptophyta</taxon>
        <taxon>Embryophyta</taxon>
        <taxon>Tracheophyta</taxon>
        <taxon>Spermatophyta</taxon>
        <taxon>Magnoliopsida</taxon>
        <taxon>eudicotyledons</taxon>
        <taxon>Gunneridae</taxon>
        <taxon>Pentapetalae</taxon>
        <taxon>asterids</taxon>
        <taxon>lamiids</taxon>
        <taxon>Boraginales</taxon>
        <taxon>Boraginaceae</taxon>
        <taxon>Boraginoideae</taxon>
        <taxon>Lithospermeae</taxon>
        <taxon>Lithospermum</taxon>
    </lineage>
</organism>
<comment type="caution">
    <text evidence="1">The sequence shown here is derived from an EMBL/GenBank/DDBJ whole genome shotgun (WGS) entry which is preliminary data.</text>
</comment>
<dbReference type="PANTHER" id="PTHR33116:SF80">
    <property type="entry name" value="REVERSE TRANSCRIPTASE ZINC-BINDING DOMAIN-CONTAINING PROTEIN"/>
    <property type="match status" value="1"/>
</dbReference>
<proteinExistence type="predicted"/>
<reference evidence="1 2" key="1">
    <citation type="submission" date="2024-01" db="EMBL/GenBank/DDBJ databases">
        <title>The complete chloroplast genome sequence of Lithospermum erythrorhizon: insights into the phylogenetic relationship among Boraginaceae species and the maternal lineages of purple gromwells.</title>
        <authorList>
            <person name="Okada T."/>
            <person name="Watanabe K."/>
        </authorList>
    </citation>
    <scope>NUCLEOTIDE SEQUENCE [LARGE SCALE GENOMIC DNA]</scope>
</reference>
<keyword evidence="2" id="KW-1185">Reference proteome</keyword>
<gene>
    <name evidence="1" type="ORF">LIER_09613</name>
</gene>
<name>A0AAV3PGH0_LITER</name>
<dbReference type="PANTHER" id="PTHR33116">
    <property type="entry name" value="REVERSE TRANSCRIPTASE ZINC-BINDING DOMAIN-CONTAINING PROTEIN-RELATED-RELATED"/>
    <property type="match status" value="1"/>
</dbReference>
<dbReference type="Proteomes" id="UP001454036">
    <property type="component" value="Unassembled WGS sequence"/>
</dbReference>
<evidence type="ECO:0000313" key="2">
    <source>
        <dbReference type="Proteomes" id="UP001454036"/>
    </source>
</evidence>
<dbReference type="EMBL" id="BAABME010001647">
    <property type="protein sequence ID" value="GAA0150744.1"/>
    <property type="molecule type" value="Genomic_DNA"/>
</dbReference>
<sequence length="158" mass="18388">MSKLEAWSNKHLVLVNTVIFGNQNYWCQNMFLPVAVIKKIEEAVRRFLWKGNMQGHYMSKVKWKNVTEAKEAGGLGIKNLREWNTVCMIGQIKSGSFWSLEGKSTDTSIWRQLLKKKECVRHLIKVKIGDGKSTNFMHDNWHPRGILTHIFLDEAKRT</sequence>